<reference evidence="3" key="2">
    <citation type="submission" date="2015-01" db="EMBL/GenBank/DDBJ databases">
        <title>Evolutionary Origins and Diversification of the Mycorrhizal Mutualists.</title>
        <authorList>
            <consortium name="DOE Joint Genome Institute"/>
            <consortium name="Mycorrhizal Genomics Consortium"/>
            <person name="Kohler A."/>
            <person name="Kuo A."/>
            <person name="Nagy L.G."/>
            <person name="Floudas D."/>
            <person name="Copeland A."/>
            <person name="Barry K.W."/>
            <person name="Cichocki N."/>
            <person name="Veneault-Fourrey C."/>
            <person name="LaButti K."/>
            <person name="Lindquist E.A."/>
            <person name="Lipzen A."/>
            <person name="Lundell T."/>
            <person name="Morin E."/>
            <person name="Murat C."/>
            <person name="Riley R."/>
            <person name="Ohm R."/>
            <person name="Sun H."/>
            <person name="Tunlid A."/>
            <person name="Henrissat B."/>
            <person name="Grigoriev I.V."/>
            <person name="Hibbett D.S."/>
            <person name="Martin F."/>
        </authorList>
    </citation>
    <scope>NUCLEOTIDE SEQUENCE [LARGE SCALE GENOMIC DNA]</scope>
    <source>
        <strain evidence="3">Ve08.2h10</strain>
    </source>
</reference>
<sequence>MAPSSNGKYALPDSIPPPPILDECPPPLSMLLEGEESAEYHAPDMNNWMMPTLQGHAKWPRKDVQMPCMTQVVEREHKGANPQV</sequence>
<feature type="region of interest" description="Disordered" evidence="1">
    <location>
        <begin position="1"/>
        <end position="27"/>
    </location>
</feature>
<evidence type="ECO:0000256" key="1">
    <source>
        <dbReference type="SAM" id="MobiDB-lite"/>
    </source>
</evidence>
<name>A0A0D0DEM6_9AGAM</name>
<evidence type="ECO:0000313" key="2">
    <source>
        <dbReference type="EMBL" id="KIK76005.1"/>
    </source>
</evidence>
<proteinExistence type="predicted"/>
<dbReference type="HOGENOM" id="CLU_2528140_0_0_1"/>
<dbReference type="EMBL" id="KN827724">
    <property type="protein sequence ID" value="KIK76005.1"/>
    <property type="molecule type" value="Genomic_DNA"/>
</dbReference>
<dbReference type="Proteomes" id="UP000054538">
    <property type="component" value="Unassembled WGS sequence"/>
</dbReference>
<protein>
    <submittedName>
        <fullName evidence="2">Uncharacterized protein</fullName>
    </submittedName>
</protein>
<keyword evidence="3" id="KW-1185">Reference proteome</keyword>
<accession>A0A0D0DEM6</accession>
<dbReference type="AlphaFoldDB" id="A0A0D0DEM6"/>
<evidence type="ECO:0000313" key="3">
    <source>
        <dbReference type="Proteomes" id="UP000054538"/>
    </source>
</evidence>
<reference evidence="2 3" key="1">
    <citation type="submission" date="2014-04" db="EMBL/GenBank/DDBJ databases">
        <authorList>
            <consortium name="DOE Joint Genome Institute"/>
            <person name="Kuo A."/>
            <person name="Kohler A."/>
            <person name="Jargeat P."/>
            <person name="Nagy L.G."/>
            <person name="Floudas D."/>
            <person name="Copeland A."/>
            <person name="Barry K.W."/>
            <person name="Cichocki N."/>
            <person name="Veneault-Fourrey C."/>
            <person name="LaButti K."/>
            <person name="Lindquist E.A."/>
            <person name="Lipzen A."/>
            <person name="Lundell T."/>
            <person name="Morin E."/>
            <person name="Murat C."/>
            <person name="Sun H."/>
            <person name="Tunlid A."/>
            <person name="Henrissat B."/>
            <person name="Grigoriev I.V."/>
            <person name="Hibbett D.S."/>
            <person name="Martin F."/>
            <person name="Nordberg H.P."/>
            <person name="Cantor M.N."/>
            <person name="Hua S.X."/>
        </authorList>
    </citation>
    <scope>NUCLEOTIDE SEQUENCE [LARGE SCALE GENOMIC DNA]</scope>
    <source>
        <strain evidence="2 3">Ve08.2h10</strain>
    </source>
</reference>
<gene>
    <name evidence="2" type="ORF">PAXRUDRAFT_18514</name>
</gene>
<feature type="compositionally biased region" description="Pro residues" evidence="1">
    <location>
        <begin position="14"/>
        <end position="27"/>
    </location>
</feature>
<dbReference type="InParanoid" id="A0A0D0DEM6"/>
<organism evidence="2 3">
    <name type="scientific">Paxillus rubicundulus Ve08.2h10</name>
    <dbReference type="NCBI Taxonomy" id="930991"/>
    <lineage>
        <taxon>Eukaryota</taxon>
        <taxon>Fungi</taxon>
        <taxon>Dikarya</taxon>
        <taxon>Basidiomycota</taxon>
        <taxon>Agaricomycotina</taxon>
        <taxon>Agaricomycetes</taxon>
        <taxon>Agaricomycetidae</taxon>
        <taxon>Boletales</taxon>
        <taxon>Paxilineae</taxon>
        <taxon>Paxillaceae</taxon>
        <taxon>Paxillus</taxon>
    </lineage>
</organism>